<dbReference type="GO" id="GO:0022857">
    <property type="term" value="F:transmembrane transporter activity"/>
    <property type="evidence" value="ECO:0007669"/>
    <property type="project" value="TreeGrafter"/>
</dbReference>
<dbReference type="EMBL" id="JAAOAS010000824">
    <property type="protein sequence ID" value="KAF5572243.1"/>
    <property type="molecule type" value="Genomic_DNA"/>
</dbReference>
<name>A0A8H5NPI6_9HYPO</name>
<evidence type="ECO:0000256" key="3">
    <source>
        <dbReference type="ARBA" id="ARBA00022692"/>
    </source>
</evidence>
<keyword evidence="8" id="KW-1185">Reference proteome</keyword>
<reference evidence="7 8" key="1">
    <citation type="submission" date="2020-05" db="EMBL/GenBank/DDBJ databases">
        <title>Identification and distribution of gene clusters putatively required for synthesis of sphingolipid metabolism inhibitors in phylogenetically diverse species of the filamentous fungus Fusarium.</title>
        <authorList>
            <person name="Kim H.-S."/>
            <person name="Busman M."/>
            <person name="Brown D.W."/>
            <person name="Divon H."/>
            <person name="Uhlig S."/>
            <person name="Proctor R.H."/>
        </authorList>
    </citation>
    <scope>NUCLEOTIDE SEQUENCE [LARGE SCALE GENOMIC DNA]</scope>
    <source>
        <strain evidence="7 8">NRRL 36939</strain>
    </source>
</reference>
<keyword evidence="4 6" id="KW-1133">Transmembrane helix</keyword>
<dbReference type="AlphaFoldDB" id="A0A8H5NPI6"/>
<evidence type="ECO:0000256" key="2">
    <source>
        <dbReference type="ARBA" id="ARBA00022448"/>
    </source>
</evidence>
<organism evidence="7 8">
    <name type="scientific">Fusarium pseudocircinatum</name>
    <dbReference type="NCBI Taxonomy" id="56676"/>
    <lineage>
        <taxon>Eukaryota</taxon>
        <taxon>Fungi</taxon>
        <taxon>Dikarya</taxon>
        <taxon>Ascomycota</taxon>
        <taxon>Pezizomycotina</taxon>
        <taxon>Sordariomycetes</taxon>
        <taxon>Hypocreomycetidae</taxon>
        <taxon>Hypocreales</taxon>
        <taxon>Nectriaceae</taxon>
        <taxon>Fusarium</taxon>
        <taxon>Fusarium fujikuroi species complex</taxon>
    </lineage>
</organism>
<dbReference type="OrthoDB" id="5086884at2759"/>
<dbReference type="SUPFAM" id="SSF103473">
    <property type="entry name" value="MFS general substrate transporter"/>
    <property type="match status" value="1"/>
</dbReference>
<dbReference type="Proteomes" id="UP000546213">
    <property type="component" value="Unassembled WGS sequence"/>
</dbReference>
<feature type="transmembrane region" description="Helical" evidence="6">
    <location>
        <begin position="12"/>
        <end position="36"/>
    </location>
</feature>
<keyword evidence="2" id="KW-0813">Transport</keyword>
<comment type="subcellular location">
    <subcellularLocation>
        <location evidence="1">Membrane</location>
        <topology evidence="1">Multi-pass membrane protein</topology>
    </subcellularLocation>
</comment>
<keyword evidence="3 6" id="KW-0812">Transmembrane</keyword>
<evidence type="ECO:0000256" key="4">
    <source>
        <dbReference type="ARBA" id="ARBA00022989"/>
    </source>
</evidence>
<feature type="transmembrane region" description="Helical" evidence="6">
    <location>
        <begin position="42"/>
        <end position="63"/>
    </location>
</feature>
<dbReference type="GO" id="GO:0016020">
    <property type="term" value="C:membrane"/>
    <property type="evidence" value="ECO:0007669"/>
    <property type="project" value="UniProtKB-SubCell"/>
</dbReference>
<dbReference type="PANTHER" id="PTHR23506">
    <property type="entry name" value="GH10249P"/>
    <property type="match status" value="1"/>
</dbReference>
<evidence type="ECO:0000256" key="1">
    <source>
        <dbReference type="ARBA" id="ARBA00004141"/>
    </source>
</evidence>
<sequence>MILESVGKERFGQALGAVYSFGTIAELTAPVLGGILYDAADILAEFAISMGILIIDLAMRLLVIEHDQDEHSIGSGTDTIVDENALSSEESKGRTRSTENEPLLPEDDEYMYKIYGWFCGQMVDKYGTKLISTIEYGFLASCLILLGLPSQQPIGENVKVVVYCIVLALDGVGLAIIKLPGFVEAGDVMKKYEAANPTLFGDHGCYAQLYGFNALFFFSGLTVGPLNDSIYIFLEQEPSLRPIKSLT</sequence>
<feature type="transmembrane region" description="Helical" evidence="6">
    <location>
        <begin position="160"/>
        <end position="183"/>
    </location>
</feature>
<feature type="transmembrane region" description="Helical" evidence="6">
    <location>
        <begin position="130"/>
        <end position="148"/>
    </location>
</feature>
<protein>
    <submittedName>
        <fullName evidence="7">Membrane transporter</fullName>
    </submittedName>
</protein>
<evidence type="ECO:0000256" key="6">
    <source>
        <dbReference type="SAM" id="Phobius"/>
    </source>
</evidence>
<keyword evidence="5 6" id="KW-0472">Membrane</keyword>
<proteinExistence type="predicted"/>
<comment type="caution">
    <text evidence="7">The sequence shown here is derived from an EMBL/GenBank/DDBJ whole genome shotgun (WGS) entry which is preliminary data.</text>
</comment>
<dbReference type="InterPro" id="IPR036259">
    <property type="entry name" value="MFS_trans_sf"/>
</dbReference>
<gene>
    <name evidence="7" type="ORF">FPCIR_14331</name>
</gene>
<accession>A0A8H5NPI6</accession>
<evidence type="ECO:0000313" key="7">
    <source>
        <dbReference type="EMBL" id="KAF5572243.1"/>
    </source>
</evidence>
<evidence type="ECO:0000256" key="5">
    <source>
        <dbReference type="ARBA" id="ARBA00023136"/>
    </source>
</evidence>
<dbReference type="InterPro" id="IPR050930">
    <property type="entry name" value="MFS_Vesicular_Transporter"/>
</dbReference>
<dbReference type="PANTHER" id="PTHR23506:SF37">
    <property type="entry name" value="MAJOR FACILITATOR SUPERFAMILY (MFS) PROFILE DOMAIN-CONTAINING PROTEIN"/>
    <property type="match status" value="1"/>
</dbReference>
<evidence type="ECO:0000313" key="8">
    <source>
        <dbReference type="Proteomes" id="UP000546213"/>
    </source>
</evidence>